<dbReference type="EMBL" id="OZ035823">
    <property type="protein sequence ID" value="CAL1568935.1"/>
    <property type="molecule type" value="Genomic_DNA"/>
</dbReference>
<proteinExistence type="predicted"/>
<dbReference type="AlphaFoldDB" id="A0AAV2IZ75"/>
<protein>
    <submittedName>
        <fullName evidence="1">Uncharacterized protein</fullName>
    </submittedName>
</protein>
<sequence length="116" mass="13182">MEETSIFSDCMSRILKSKEHTREVRDKVLENFKAFQYNDARSGIQRVHARVRLRGPPTVHHRDPRDVSVCQEFCPIPLVCAIASRDITLTHAHEASKPALSLSLNMFGIVHPNFGD</sequence>
<accession>A0AAV2IZ75</accession>
<reference evidence="1 2" key="1">
    <citation type="submission" date="2024-04" db="EMBL/GenBank/DDBJ databases">
        <authorList>
            <person name="Waldvogel A.-M."/>
            <person name="Schoenle A."/>
        </authorList>
    </citation>
    <scope>NUCLEOTIDE SEQUENCE [LARGE SCALE GENOMIC DNA]</scope>
</reference>
<dbReference type="Proteomes" id="UP001497482">
    <property type="component" value="Chromosome 1"/>
</dbReference>
<name>A0AAV2IZ75_KNICA</name>
<evidence type="ECO:0000313" key="1">
    <source>
        <dbReference type="EMBL" id="CAL1568935.1"/>
    </source>
</evidence>
<keyword evidence="2" id="KW-1185">Reference proteome</keyword>
<organism evidence="1 2">
    <name type="scientific">Knipowitschia caucasica</name>
    <name type="common">Caucasian dwarf goby</name>
    <name type="synonym">Pomatoschistus caucasicus</name>
    <dbReference type="NCBI Taxonomy" id="637954"/>
    <lineage>
        <taxon>Eukaryota</taxon>
        <taxon>Metazoa</taxon>
        <taxon>Chordata</taxon>
        <taxon>Craniata</taxon>
        <taxon>Vertebrata</taxon>
        <taxon>Euteleostomi</taxon>
        <taxon>Actinopterygii</taxon>
        <taxon>Neopterygii</taxon>
        <taxon>Teleostei</taxon>
        <taxon>Neoteleostei</taxon>
        <taxon>Acanthomorphata</taxon>
        <taxon>Gobiaria</taxon>
        <taxon>Gobiiformes</taxon>
        <taxon>Gobioidei</taxon>
        <taxon>Gobiidae</taxon>
        <taxon>Gobiinae</taxon>
        <taxon>Knipowitschia</taxon>
    </lineage>
</organism>
<gene>
    <name evidence="1" type="ORF">KC01_LOCUS1459</name>
</gene>
<evidence type="ECO:0000313" key="2">
    <source>
        <dbReference type="Proteomes" id="UP001497482"/>
    </source>
</evidence>